<feature type="compositionally biased region" description="Basic and acidic residues" evidence="9">
    <location>
        <begin position="96"/>
        <end position="115"/>
    </location>
</feature>
<evidence type="ECO:0000256" key="6">
    <source>
        <dbReference type="ARBA" id="ARBA00022989"/>
    </source>
</evidence>
<dbReference type="GeneID" id="63786916"/>
<name>A0A1Y2FUX9_PROLT</name>
<evidence type="ECO:0000313" key="13">
    <source>
        <dbReference type="Proteomes" id="UP000193685"/>
    </source>
</evidence>
<keyword evidence="7" id="KW-0175">Coiled coil</keyword>
<dbReference type="GO" id="GO:0015031">
    <property type="term" value="P:protein transport"/>
    <property type="evidence" value="ECO:0007669"/>
    <property type="project" value="UniProtKB-KW"/>
</dbReference>
<evidence type="ECO:0000256" key="4">
    <source>
        <dbReference type="ARBA" id="ARBA00022692"/>
    </source>
</evidence>
<dbReference type="FunFam" id="1.20.5.110:FF:000060">
    <property type="entry name" value="SNARE complex subunit (Syn8)"/>
    <property type="match status" value="1"/>
</dbReference>
<evidence type="ECO:0000256" key="7">
    <source>
        <dbReference type="ARBA" id="ARBA00023054"/>
    </source>
</evidence>
<feature type="transmembrane region" description="Helical" evidence="10">
    <location>
        <begin position="217"/>
        <end position="233"/>
    </location>
</feature>
<keyword evidence="13" id="KW-1185">Reference proteome</keyword>
<dbReference type="PANTHER" id="PTHR12791">
    <property type="entry name" value="GOLGI SNARE BET1-RELATED"/>
    <property type="match status" value="1"/>
</dbReference>
<dbReference type="Gene3D" id="1.20.5.110">
    <property type="match status" value="1"/>
</dbReference>
<evidence type="ECO:0000256" key="5">
    <source>
        <dbReference type="ARBA" id="ARBA00022927"/>
    </source>
</evidence>
<dbReference type="CDD" id="cd15859">
    <property type="entry name" value="SNARE_SYN8"/>
    <property type="match status" value="1"/>
</dbReference>
<dbReference type="OMA" id="QIHAYHS"/>
<dbReference type="GO" id="GO:0005768">
    <property type="term" value="C:endosome"/>
    <property type="evidence" value="ECO:0007669"/>
    <property type="project" value="UniProtKB-ARBA"/>
</dbReference>
<dbReference type="RefSeq" id="XP_040728264.1">
    <property type="nucleotide sequence ID" value="XM_040870317.1"/>
</dbReference>
<protein>
    <recommendedName>
        <fullName evidence="11">t-SNARE coiled-coil homology domain-containing protein</fullName>
    </recommendedName>
</protein>
<comment type="caution">
    <text evidence="12">The sequence shown here is derived from an EMBL/GenBank/DDBJ whole genome shotgun (WGS) entry which is preliminary data.</text>
</comment>
<keyword evidence="6 10" id="KW-1133">Transmembrane helix</keyword>
<gene>
    <name evidence="12" type="ORF">BCR37DRAFT_385055</name>
</gene>
<dbReference type="GO" id="GO:0006896">
    <property type="term" value="P:Golgi to vacuole transport"/>
    <property type="evidence" value="ECO:0007669"/>
    <property type="project" value="UniProtKB-ARBA"/>
</dbReference>
<accession>A0A1Y2FUX9</accession>
<dbReference type="PROSITE" id="PS50192">
    <property type="entry name" value="T_SNARE"/>
    <property type="match status" value="1"/>
</dbReference>
<evidence type="ECO:0000256" key="3">
    <source>
        <dbReference type="ARBA" id="ARBA00022448"/>
    </source>
</evidence>
<organism evidence="12 13">
    <name type="scientific">Protomyces lactucae-debilis</name>
    <dbReference type="NCBI Taxonomy" id="2754530"/>
    <lineage>
        <taxon>Eukaryota</taxon>
        <taxon>Fungi</taxon>
        <taxon>Dikarya</taxon>
        <taxon>Ascomycota</taxon>
        <taxon>Taphrinomycotina</taxon>
        <taxon>Taphrinomycetes</taxon>
        <taxon>Taphrinales</taxon>
        <taxon>Protomycetaceae</taxon>
        <taxon>Protomyces</taxon>
    </lineage>
</organism>
<dbReference type="SMART" id="SM00397">
    <property type="entry name" value="t_SNARE"/>
    <property type="match status" value="1"/>
</dbReference>
<evidence type="ECO:0000256" key="8">
    <source>
        <dbReference type="ARBA" id="ARBA00023136"/>
    </source>
</evidence>
<evidence type="ECO:0000256" key="9">
    <source>
        <dbReference type="SAM" id="MobiDB-lite"/>
    </source>
</evidence>
<dbReference type="AlphaFoldDB" id="A0A1Y2FUX9"/>
<dbReference type="OrthoDB" id="244190at2759"/>
<evidence type="ECO:0000256" key="1">
    <source>
        <dbReference type="ARBA" id="ARBA00004167"/>
    </source>
</evidence>
<evidence type="ECO:0000313" key="12">
    <source>
        <dbReference type="EMBL" id="ORY87769.1"/>
    </source>
</evidence>
<dbReference type="GO" id="GO:0061025">
    <property type="term" value="P:membrane fusion"/>
    <property type="evidence" value="ECO:0007669"/>
    <property type="project" value="UniProtKB-ARBA"/>
</dbReference>
<evidence type="ECO:0000256" key="2">
    <source>
        <dbReference type="ARBA" id="ARBA00004308"/>
    </source>
</evidence>
<comment type="subcellular location">
    <subcellularLocation>
        <location evidence="2">Endomembrane system</location>
    </subcellularLocation>
    <subcellularLocation>
        <location evidence="1">Membrane</location>
        <topology evidence="1">Single-pass membrane protein</topology>
    </subcellularLocation>
</comment>
<proteinExistence type="predicted"/>
<dbReference type="InterPro" id="IPR000727">
    <property type="entry name" value="T_SNARE_dom"/>
</dbReference>
<keyword evidence="5" id="KW-0653">Protein transport</keyword>
<dbReference type="SUPFAM" id="SSF58038">
    <property type="entry name" value="SNARE fusion complex"/>
    <property type="match status" value="1"/>
</dbReference>
<keyword evidence="4 10" id="KW-0812">Transmembrane</keyword>
<dbReference type="Pfam" id="PF05739">
    <property type="entry name" value="SNARE"/>
    <property type="match status" value="1"/>
</dbReference>
<dbReference type="GO" id="GO:0016020">
    <property type="term" value="C:membrane"/>
    <property type="evidence" value="ECO:0007669"/>
    <property type="project" value="UniProtKB-SubCell"/>
</dbReference>
<feature type="region of interest" description="Disordered" evidence="9">
    <location>
        <begin position="96"/>
        <end position="136"/>
    </location>
</feature>
<keyword evidence="8 10" id="KW-0472">Membrane</keyword>
<keyword evidence="3" id="KW-0813">Transport</keyword>
<sequence length="234" mass="25887">MASRLHLLAEQLQLSIVERQRLTAAGIDTSPDDDDEMYRSLATLQQGLRKLSGNGSIYLTEAQEDELSQLKQKCAKLCALLPGSILDLQEPYRDNLDSSAKSPKDNVASKKRDLLDTSSTRKSVRFSDHPSHDSASNEDLLQAQSVVMAAQDQSLDVLSTSISRQRELSIQIGDELDGQSGLLNEVDDMVTRSASRLDSANRRLTSFTRAARENSRLTAIFLLILVLFLLLIVL</sequence>
<feature type="domain" description="T-SNARE coiled-coil homology" evidence="11">
    <location>
        <begin position="145"/>
        <end position="207"/>
    </location>
</feature>
<evidence type="ECO:0000259" key="11">
    <source>
        <dbReference type="PROSITE" id="PS50192"/>
    </source>
</evidence>
<dbReference type="EMBL" id="MCFI01000001">
    <property type="protein sequence ID" value="ORY87769.1"/>
    <property type="molecule type" value="Genomic_DNA"/>
</dbReference>
<evidence type="ECO:0000256" key="10">
    <source>
        <dbReference type="SAM" id="Phobius"/>
    </source>
</evidence>
<dbReference type="Proteomes" id="UP000193685">
    <property type="component" value="Unassembled WGS sequence"/>
</dbReference>
<dbReference type="STRING" id="56484.A0A1Y2FUX9"/>
<reference evidence="12 13" key="1">
    <citation type="submission" date="2016-07" db="EMBL/GenBank/DDBJ databases">
        <title>Pervasive Adenine N6-methylation of Active Genes in Fungi.</title>
        <authorList>
            <consortium name="DOE Joint Genome Institute"/>
            <person name="Mondo S.J."/>
            <person name="Dannebaum R.O."/>
            <person name="Kuo R.C."/>
            <person name="Labutti K."/>
            <person name="Haridas S."/>
            <person name="Kuo A."/>
            <person name="Salamov A."/>
            <person name="Ahrendt S.R."/>
            <person name="Lipzen A."/>
            <person name="Sullivan W."/>
            <person name="Andreopoulos W.B."/>
            <person name="Clum A."/>
            <person name="Lindquist E."/>
            <person name="Daum C."/>
            <person name="Ramamoorthy G.K."/>
            <person name="Gryganskyi A."/>
            <person name="Culley D."/>
            <person name="Magnuson J.K."/>
            <person name="James T.Y."/>
            <person name="O'Malley M.A."/>
            <person name="Stajich J.E."/>
            <person name="Spatafora J.W."/>
            <person name="Visel A."/>
            <person name="Grigoriev I.V."/>
        </authorList>
    </citation>
    <scope>NUCLEOTIDE SEQUENCE [LARGE SCALE GENOMIC DNA]</scope>
    <source>
        <strain evidence="12 13">12-1054</strain>
    </source>
</reference>